<evidence type="ECO:0000256" key="2">
    <source>
        <dbReference type="SAM" id="MobiDB-lite"/>
    </source>
</evidence>
<feature type="domain" description="HNH nuclease" evidence="3">
    <location>
        <begin position="371"/>
        <end position="423"/>
    </location>
</feature>
<dbReference type="Pfam" id="PF01844">
    <property type="entry name" value="HNH"/>
    <property type="match status" value="1"/>
</dbReference>
<accession>A0A4Q2T4F7</accession>
<dbReference type="InterPro" id="IPR003615">
    <property type="entry name" value="HNH_nuc"/>
</dbReference>
<dbReference type="OrthoDB" id="3634417at2"/>
<keyword evidence="4" id="KW-0378">Hydrolase</keyword>
<protein>
    <submittedName>
        <fullName evidence="4">HNH endonuclease</fullName>
    </submittedName>
</protein>
<dbReference type="EMBL" id="SDWV01000005">
    <property type="protein sequence ID" value="RYC12941.1"/>
    <property type="molecule type" value="Genomic_DNA"/>
</dbReference>
<dbReference type="CDD" id="cd00085">
    <property type="entry name" value="HNHc"/>
    <property type="match status" value="1"/>
</dbReference>
<evidence type="ECO:0000313" key="5">
    <source>
        <dbReference type="Proteomes" id="UP000291101"/>
    </source>
</evidence>
<dbReference type="Pfam" id="PF02720">
    <property type="entry name" value="DUF222"/>
    <property type="match status" value="1"/>
</dbReference>
<gene>
    <name evidence="4" type="ORF">EUA94_06850</name>
</gene>
<keyword evidence="5" id="KW-1185">Reference proteome</keyword>
<dbReference type="Proteomes" id="UP000291101">
    <property type="component" value="Unassembled WGS sequence"/>
</dbReference>
<dbReference type="GO" id="GO:0008270">
    <property type="term" value="F:zinc ion binding"/>
    <property type="evidence" value="ECO:0007669"/>
    <property type="project" value="InterPro"/>
</dbReference>
<sequence length="446" mass="47985">MSHPILAAASVIDEALKAVADTNPAFMPTPDKAAALVELTRIESRVAELRMRILVDASDVAESTGARSAADWLADATHGRFEDARADLFLATALDRRWIALGAAVREGRVTTVQARAVVRALDDLPAEVPTDVLDRAEAALIEHAARFAPKQLARIGRHILTMVAPALADEAEGRRLAAQEAEARRRTRFSMRRQGDGNTRLSALLPDSIATRLAIYLEAYANPRRDESPASAPVDGFTGPTAHGSAGDAADTPTAHDPVARLSYPRRLGEAFCQLTESLDPKRLPMHGGDATTVVVTIPLETLMAELGAADLLGSGTIPSDPHTDPCAGEVISAGQARRLACNAHLIPAVLGGDSEVLDLGSAQRFFNTPQRRALLLRDRTCRAEGCDIPGTWAEAHHWIAWQFGGDTDLDNGVLLCSHHHHRAHDPAYLVERMSDGDVRFSRLT</sequence>
<dbReference type="AlphaFoldDB" id="A0A4Q2T4F7"/>
<dbReference type="Gene3D" id="1.10.30.50">
    <property type="match status" value="1"/>
</dbReference>
<dbReference type="GO" id="GO:0004519">
    <property type="term" value="F:endonuclease activity"/>
    <property type="evidence" value="ECO:0007669"/>
    <property type="project" value="UniProtKB-KW"/>
</dbReference>
<reference evidence="4 5" key="1">
    <citation type="submission" date="2019-01" db="EMBL/GenBank/DDBJ databases">
        <title>Novel species of Nocardioides.</title>
        <authorList>
            <person name="Liu Q."/>
            <person name="X Y.-H."/>
        </authorList>
    </citation>
    <scope>NUCLEOTIDE SEQUENCE [LARGE SCALE GENOMIC DNA]</scope>
    <source>
        <strain evidence="4 5">HLT2-9</strain>
    </source>
</reference>
<evidence type="ECO:0000259" key="3">
    <source>
        <dbReference type="SMART" id="SM00507"/>
    </source>
</evidence>
<dbReference type="SMART" id="SM00507">
    <property type="entry name" value="HNHc"/>
    <property type="match status" value="1"/>
</dbReference>
<dbReference type="InterPro" id="IPR002711">
    <property type="entry name" value="HNH"/>
</dbReference>
<dbReference type="RefSeq" id="WP_129425993.1">
    <property type="nucleotide sequence ID" value="NZ_SDWV01000005.1"/>
</dbReference>
<keyword evidence="4" id="KW-0255">Endonuclease</keyword>
<name>A0A4Q2T4F7_9ACTN</name>
<keyword evidence="4" id="KW-0540">Nuclease</keyword>
<comment type="caution">
    <text evidence="4">The sequence shown here is derived from an EMBL/GenBank/DDBJ whole genome shotgun (WGS) entry which is preliminary data.</text>
</comment>
<dbReference type="InterPro" id="IPR003870">
    <property type="entry name" value="DUF222"/>
</dbReference>
<proteinExistence type="inferred from homology"/>
<evidence type="ECO:0000256" key="1">
    <source>
        <dbReference type="ARBA" id="ARBA00023450"/>
    </source>
</evidence>
<comment type="similarity">
    <text evidence="1">Belongs to the Rv1128c/1148c/1588c/1702c/1945/3466 family.</text>
</comment>
<feature type="region of interest" description="Disordered" evidence="2">
    <location>
        <begin position="226"/>
        <end position="258"/>
    </location>
</feature>
<evidence type="ECO:0000313" key="4">
    <source>
        <dbReference type="EMBL" id="RYC12941.1"/>
    </source>
</evidence>
<organism evidence="4 5">
    <name type="scientific">Nocardioides zhouii</name>
    <dbReference type="NCBI Taxonomy" id="1168729"/>
    <lineage>
        <taxon>Bacteria</taxon>
        <taxon>Bacillati</taxon>
        <taxon>Actinomycetota</taxon>
        <taxon>Actinomycetes</taxon>
        <taxon>Propionibacteriales</taxon>
        <taxon>Nocardioidaceae</taxon>
        <taxon>Nocardioides</taxon>
    </lineage>
</organism>
<dbReference type="GO" id="GO:0003676">
    <property type="term" value="F:nucleic acid binding"/>
    <property type="evidence" value="ECO:0007669"/>
    <property type="project" value="InterPro"/>
</dbReference>